<reference evidence="7" key="1">
    <citation type="submission" date="2017-02" db="UniProtKB">
        <authorList>
            <consortium name="WormBaseParasite"/>
        </authorList>
    </citation>
    <scope>IDENTIFICATION</scope>
</reference>
<proteinExistence type="predicted"/>
<keyword evidence="2" id="KW-0472">Membrane</keyword>
<evidence type="ECO:0000313" key="6">
    <source>
        <dbReference type="Proteomes" id="UP000274131"/>
    </source>
</evidence>
<sequence length="425" mass="47882">MFQMCLAVLVVQIRLVDANFLAAELADFKWDSGCLVVKDCWFPQFRIKGFNYSTKETLSGTWFLRNGSSKSFSSPRFKYCGPASIKSFRIAADIVETGINRLCDSSTVIGDNLPIILLLKQQVLGFPPRSLEKSFSLDGACFKATIVIRMYPKECPLSETFVEGSLSTPRVKSSSVSFVNPRFFANFYGHLTVSSLKIIEFQSFNELGRNKWSSTNERTTLLICAVLLGTLALMTSIGFLCLLCAFIRIRKTRRTDVDICNSLSSLRSFTLLPVVHNRSSRTARMKSVEQWCSESGISTMSSPVSEIFEIVNRSKILLHFNSCYKNRTYENICPENPSLTTRAKKHSRKEKCRPFARNDDSSVHWSSEDDSVISTSTPRNNSFNSTVTQLSFDLLKAISKDASQLEEQQAKISMESPKFKNTNVE</sequence>
<keyword evidence="2" id="KW-1133">Transmembrane helix</keyword>
<dbReference type="Proteomes" id="UP000274131">
    <property type="component" value="Unassembled WGS sequence"/>
</dbReference>
<feature type="transmembrane region" description="Helical" evidence="2">
    <location>
        <begin position="220"/>
        <end position="247"/>
    </location>
</feature>
<organism evidence="7">
    <name type="scientific">Enterobius vermicularis</name>
    <name type="common">Human pinworm</name>
    <dbReference type="NCBI Taxonomy" id="51028"/>
    <lineage>
        <taxon>Eukaryota</taxon>
        <taxon>Metazoa</taxon>
        <taxon>Ecdysozoa</taxon>
        <taxon>Nematoda</taxon>
        <taxon>Chromadorea</taxon>
        <taxon>Rhabditida</taxon>
        <taxon>Spirurina</taxon>
        <taxon>Oxyuridomorpha</taxon>
        <taxon>Oxyuroidea</taxon>
        <taxon>Oxyuridae</taxon>
        <taxon>Enterobius</taxon>
    </lineage>
</organism>
<evidence type="ECO:0000256" key="2">
    <source>
        <dbReference type="SAM" id="Phobius"/>
    </source>
</evidence>
<name>A0A0N4VBF9_ENTVE</name>
<feature type="region of interest" description="Disordered" evidence="1">
    <location>
        <begin position="358"/>
        <end position="380"/>
    </location>
</feature>
<evidence type="ECO:0000256" key="1">
    <source>
        <dbReference type="SAM" id="MobiDB-lite"/>
    </source>
</evidence>
<evidence type="ECO:0000259" key="4">
    <source>
        <dbReference type="Pfam" id="PF25330"/>
    </source>
</evidence>
<accession>A0A0N4VBF9</accession>
<dbReference type="AlphaFoldDB" id="A0A0N4VBF9"/>
<keyword evidence="2" id="KW-0812">Transmembrane</keyword>
<feature type="region of interest" description="Disordered" evidence="1">
    <location>
        <begin position="405"/>
        <end position="425"/>
    </location>
</feature>
<dbReference type="InterPro" id="IPR057569">
    <property type="entry name" value="C2_nem"/>
</dbReference>
<feature type="signal peptide" evidence="3">
    <location>
        <begin position="1"/>
        <end position="18"/>
    </location>
</feature>
<evidence type="ECO:0000256" key="3">
    <source>
        <dbReference type="SAM" id="SignalP"/>
    </source>
</evidence>
<reference evidence="5 6" key="2">
    <citation type="submission" date="2018-10" db="EMBL/GenBank/DDBJ databases">
        <authorList>
            <consortium name="Pathogen Informatics"/>
        </authorList>
    </citation>
    <scope>NUCLEOTIDE SEQUENCE [LARGE SCALE GENOMIC DNA]</scope>
</reference>
<dbReference type="EMBL" id="UXUI01008884">
    <property type="protein sequence ID" value="VDD92599.1"/>
    <property type="molecule type" value="Genomic_DNA"/>
</dbReference>
<keyword evidence="3" id="KW-0732">Signal</keyword>
<dbReference type="WBParaSite" id="EVEC_0000786601-mRNA-1">
    <property type="protein sequence ID" value="EVEC_0000786601-mRNA-1"/>
    <property type="gene ID" value="EVEC_0000786601"/>
</dbReference>
<dbReference type="Pfam" id="PF25330">
    <property type="entry name" value="C2_nem"/>
    <property type="match status" value="1"/>
</dbReference>
<evidence type="ECO:0000313" key="5">
    <source>
        <dbReference type="EMBL" id="VDD92599.1"/>
    </source>
</evidence>
<feature type="domain" description="C2" evidence="4">
    <location>
        <begin position="20"/>
        <end position="152"/>
    </location>
</feature>
<protein>
    <submittedName>
        <fullName evidence="7">ZP domain-containing protein</fullName>
    </submittedName>
</protein>
<feature type="chain" id="PRO_5043122794" evidence="3">
    <location>
        <begin position="19"/>
        <end position="425"/>
    </location>
</feature>
<keyword evidence="6" id="KW-1185">Reference proteome</keyword>
<evidence type="ECO:0000313" key="7">
    <source>
        <dbReference type="WBParaSite" id="EVEC_0000786601-mRNA-1"/>
    </source>
</evidence>
<gene>
    <name evidence="5" type="ORF">EVEC_LOCUS7350</name>
</gene>